<sequence length="262" mass="30215">MLEFRTVCISDVHLGTRSCKAEYLLDFLRHVQCERLYLVGDILDLWRLRKGGWYWSDLHQAVAQRFFNMARSGTEVIYIPGNHDELLRGYLGTEFNGIQLRERCVHEAVNGRRLLVLHGDEYDTVITAGGLLSVLGCFTYDTLVEINRWVNLYRARRGLPYWSLAGFLKSRVKNAQRYIADYEEALLHNVSRRGYDGVICGHIHHPALREDRAGFYGNCGDWVENCTALVEDVQGRWRLIHWVTESARLLEVKEKADLALAG</sequence>
<dbReference type="Proteomes" id="UP001321825">
    <property type="component" value="Chromosome"/>
</dbReference>
<evidence type="ECO:0000313" key="7">
    <source>
        <dbReference type="EMBL" id="BCX80622.1"/>
    </source>
</evidence>
<keyword evidence="3" id="KW-0479">Metal-binding</keyword>
<dbReference type="RefSeq" id="WP_317705590.1">
    <property type="nucleotide sequence ID" value="NZ_AP024714.1"/>
</dbReference>
<evidence type="ECO:0000256" key="4">
    <source>
        <dbReference type="ARBA" id="ARBA00023136"/>
    </source>
</evidence>
<evidence type="ECO:0000256" key="1">
    <source>
        <dbReference type="ARBA" id="ARBA00022475"/>
    </source>
</evidence>
<dbReference type="Pfam" id="PF00149">
    <property type="entry name" value="Metallophos"/>
    <property type="match status" value="1"/>
</dbReference>
<evidence type="ECO:0000259" key="6">
    <source>
        <dbReference type="Pfam" id="PF00149"/>
    </source>
</evidence>
<keyword evidence="1" id="KW-1003">Cell membrane</keyword>
<dbReference type="PANTHER" id="PTHR34990:SF2">
    <property type="entry name" value="BLL8164 PROTEIN"/>
    <property type="match status" value="1"/>
</dbReference>
<dbReference type="PANTHER" id="PTHR34990">
    <property type="entry name" value="UDP-2,3-DIACYLGLUCOSAMINE HYDROLASE-RELATED"/>
    <property type="match status" value="1"/>
</dbReference>
<dbReference type="GO" id="GO:0046872">
    <property type="term" value="F:metal ion binding"/>
    <property type="evidence" value="ECO:0007669"/>
    <property type="project" value="UniProtKB-KW"/>
</dbReference>
<dbReference type="CDD" id="cd07398">
    <property type="entry name" value="MPP_YbbF-LpxH"/>
    <property type="match status" value="1"/>
</dbReference>
<dbReference type="GO" id="GO:0009245">
    <property type="term" value="P:lipid A biosynthetic process"/>
    <property type="evidence" value="ECO:0007669"/>
    <property type="project" value="TreeGrafter"/>
</dbReference>
<keyword evidence="5" id="KW-0464">Manganese</keyword>
<organism evidence="7 8">
    <name type="scientific">Methylomarinovum caldicuralii</name>
    <dbReference type="NCBI Taxonomy" id="438856"/>
    <lineage>
        <taxon>Bacteria</taxon>
        <taxon>Pseudomonadati</taxon>
        <taxon>Pseudomonadota</taxon>
        <taxon>Gammaproteobacteria</taxon>
        <taxon>Methylococcales</taxon>
        <taxon>Methylothermaceae</taxon>
        <taxon>Methylomarinovum</taxon>
    </lineage>
</organism>
<accession>A0AAU9CMD8</accession>
<dbReference type="InterPro" id="IPR029052">
    <property type="entry name" value="Metallo-depent_PP-like"/>
</dbReference>
<evidence type="ECO:0000256" key="2">
    <source>
        <dbReference type="ARBA" id="ARBA00022519"/>
    </source>
</evidence>
<proteinExistence type="predicted"/>
<name>A0AAU9CMD8_9GAMM</name>
<dbReference type="GO" id="GO:0008758">
    <property type="term" value="F:UDP-2,3-diacylglucosamine hydrolase activity"/>
    <property type="evidence" value="ECO:0007669"/>
    <property type="project" value="TreeGrafter"/>
</dbReference>
<keyword evidence="8" id="KW-1185">Reference proteome</keyword>
<dbReference type="InterPro" id="IPR004843">
    <property type="entry name" value="Calcineurin-like_PHP"/>
</dbReference>
<dbReference type="AlphaFoldDB" id="A0AAU9CMD8"/>
<dbReference type="GO" id="GO:0016020">
    <property type="term" value="C:membrane"/>
    <property type="evidence" value="ECO:0007669"/>
    <property type="project" value="GOC"/>
</dbReference>
<reference evidence="8" key="1">
    <citation type="journal article" date="2024" name="Int. J. Syst. Evol. Microbiol.">
        <title>Methylomarinovum tepidoasis sp. nov., a moderately thermophilic methanotroph of the family Methylothermaceae isolated from a deep-sea hydrothermal field.</title>
        <authorList>
            <person name="Hirayama H."/>
            <person name="Takaki Y."/>
            <person name="Abe M."/>
            <person name="Miyazaki M."/>
            <person name="Uematsu K."/>
            <person name="Matsui Y."/>
            <person name="Takai K."/>
        </authorList>
    </citation>
    <scope>NUCLEOTIDE SEQUENCE [LARGE SCALE GENOMIC DNA]</scope>
    <source>
        <strain evidence="8">IT-9</strain>
    </source>
</reference>
<gene>
    <name evidence="7" type="ORF">MIT9_P0196</name>
</gene>
<dbReference type="Gene3D" id="3.60.21.10">
    <property type="match status" value="1"/>
</dbReference>
<keyword evidence="4" id="KW-0472">Membrane</keyword>
<dbReference type="EMBL" id="AP024714">
    <property type="protein sequence ID" value="BCX80622.1"/>
    <property type="molecule type" value="Genomic_DNA"/>
</dbReference>
<feature type="domain" description="Calcineurin-like phosphoesterase" evidence="6">
    <location>
        <begin position="5"/>
        <end position="206"/>
    </location>
</feature>
<evidence type="ECO:0000313" key="8">
    <source>
        <dbReference type="Proteomes" id="UP001321825"/>
    </source>
</evidence>
<protein>
    <recommendedName>
        <fullName evidence="6">Calcineurin-like phosphoesterase domain-containing protein</fullName>
    </recommendedName>
</protein>
<evidence type="ECO:0000256" key="3">
    <source>
        <dbReference type="ARBA" id="ARBA00022723"/>
    </source>
</evidence>
<dbReference type="InterPro" id="IPR043461">
    <property type="entry name" value="LpxH-like"/>
</dbReference>
<keyword evidence="2" id="KW-0997">Cell inner membrane</keyword>
<evidence type="ECO:0000256" key="5">
    <source>
        <dbReference type="ARBA" id="ARBA00023211"/>
    </source>
</evidence>
<dbReference type="SUPFAM" id="SSF56300">
    <property type="entry name" value="Metallo-dependent phosphatases"/>
    <property type="match status" value="1"/>
</dbReference>
<dbReference type="KEGG" id="mcau:MIT9_P0196"/>